<feature type="site" description="Could be important to modulate the pK values of the two catalytic cysteine residues" evidence="8">
    <location>
        <position position="157"/>
    </location>
</feature>
<sequence length="263" mass="28820">MMSGQGPENFIKMHGTGNNFVIIDSRSANDLNWNYKKIANQNGCDQVIVITNSSLADCFMHIYNADGSKAEMCGNAARCVGYLLMSEKGTEYITIELVNKRILECFKVGDKSIKVNMGKPLLKWHKIPLSTECDTLHLPIELEMLKDPVAVNIGNPHIVFFVDNVNEIPLQSLGSKLESHVLFPQKINISIAQVEKSGEIALRVWERGTGITASCGSAACAALVTSTLRGYLTVQQTSVNLPGGKLLIEWANNVFMTGDIGFL</sequence>
<feature type="binding site" evidence="8">
    <location>
        <position position="155"/>
    </location>
    <ligand>
        <name>substrate</name>
    </ligand>
</feature>
<keyword evidence="5 8" id="KW-0457">Lysine biosynthesis</keyword>
<evidence type="ECO:0000256" key="4">
    <source>
        <dbReference type="ARBA" id="ARBA00022605"/>
    </source>
</evidence>
<reference evidence="10 11" key="1">
    <citation type="submission" date="2019-03" db="EMBL/GenBank/DDBJ databases">
        <title>Wolbachia endosymbiont of Haematobia irritans wIrr.</title>
        <authorList>
            <person name="Parry R.H."/>
            <person name="Asgari S."/>
        </authorList>
    </citation>
    <scope>NUCLEOTIDE SEQUENCE [LARGE SCALE GENOMIC DNA]</scope>
    <source>
        <strain evidence="11">wIrr</strain>
    </source>
</reference>
<feature type="active site" description="Proton donor" evidence="8">
    <location>
        <position position="73"/>
    </location>
</feature>
<feature type="binding site" evidence="8">
    <location>
        <position position="64"/>
    </location>
    <ligand>
        <name>substrate</name>
    </ligand>
</feature>
<dbReference type="GO" id="GO:0008837">
    <property type="term" value="F:diaminopimelate epimerase activity"/>
    <property type="evidence" value="ECO:0007669"/>
    <property type="project" value="UniProtKB-UniRule"/>
</dbReference>
<feature type="site" description="Could be important to modulate the pK values of the two catalytic cysteine residues" evidence="8">
    <location>
        <position position="206"/>
    </location>
</feature>
<dbReference type="UniPathway" id="UPA00034">
    <property type="reaction ID" value="UER00025"/>
</dbReference>
<evidence type="ECO:0000256" key="7">
    <source>
        <dbReference type="ARBA" id="ARBA00051712"/>
    </source>
</evidence>
<feature type="binding site" evidence="8">
    <location>
        <begin position="74"/>
        <end position="75"/>
    </location>
    <ligand>
        <name>substrate</name>
    </ligand>
</feature>
<comment type="subcellular location">
    <subcellularLocation>
        <location evidence="8">Cytoplasm</location>
    </subcellularLocation>
</comment>
<feature type="binding site" evidence="8">
    <location>
        <position position="188"/>
    </location>
    <ligand>
        <name>substrate</name>
    </ligand>
</feature>
<keyword evidence="6 8" id="KW-0413">Isomerase</keyword>
<dbReference type="HAMAP" id="MF_00197">
    <property type="entry name" value="DAP_epimerase"/>
    <property type="match status" value="1"/>
</dbReference>
<dbReference type="PROSITE" id="PS01326">
    <property type="entry name" value="DAP_EPIMERASE"/>
    <property type="match status" value="1"/>
</dbReference>
<dbReference type="AlphaFoldDB" id="A0A6I6CKG5"/>
<keyword evidence="8" id="KW-0963">Cytoplasm</keyword>
<comment type="subunit">
    <text evidence="8">Homodimer.</text>
</comment>
<evidence type="ECO:0000256" key="2">
    <source>
        <dbReference type="ARBA" id="ARBA00010219"/>
    </source>
</evidence>
<dbReference type="PANTHER" id="PTHR31689:SF0">
    <property type="entry name" value="DIAMINOPIMELATE EPIMERASE"/>
    <property type="match status" value="1"/>
</dbReference>
<dbReference type="Gene3D" id="3.10.310.10">
    <property type="entry name" value="Diaminopimelate Epimerase, Chain A, domain 1"/>
    <property type="match status" value="2"/>
</dbReference>
<dbReference type="EC" id="5.1.1.7" evidence="3 8"/>
<gene>
    <name evidence="8" type="primary">dapF</name>
    <name evidence="10" type="ORF">E0495_05105</name>
</gene>
<comment type="similarity">
    <text evidence="2 8">Belongs to the diaminopimelate epimerase family.</text>
</comment>
<feature type="active site" description="Proton acceptor" evidence="8">
    <location>
        <position position="215"/>
    </location>
</feature>
<feature type="binding site" evidence="8">
    <location>
        <begin position="216"/>
        <end position="217"/>
    </location>
    <ligand>
        <name>substrate</name>
    </ligand>
</feature>
<dbReference type="InterPro" id="IPR018510">
    <property type="entry name" value="DAP_epimerase_AS"/>
</dbReference>
<feature type="binding site" evidence="8">
    <location>
        <position position="18"/>
    </location>
    <ligand>
        <name>substrate</name>
    </ligand>
</feature>
<evidence type="ECO:0000256" key="8">
    <source>
        <dbReference type="HAMAP-Rule" id="MF_00197"/>
    </source>
</evidence>
<comment type="function">
    <text evidence="8">Catalyzes the stereoinversion of LL-2,6-diaminopimelate (L,L-DAP) to meso-diaminopimelate (meso-DAP), a precursor of L-lysine and an essential component of the bacterial peptidoglycan.</text>
</comment>
<evidence type="ECO:0000256" key="9">
    <source>
        <dbReference type="PROSITE-ProRule" id="PRU10125"/>
    </source>
</evidence>
<accession>A0A6I6CKG5</accession>
<dbReference type="GO" id="GO:0009089">
    <property type="term" value="P:lysine biosynthetic process via diaminopimelate"/>
    <property type="evidence" value="ECO:0007669"/>
    <property type="project" value="UniProtKB-UniRule"/>
</dbReference>
<comment type="catalytic activity">
    <reaction evidence="7 8">
        <text>(2S,6S)-2,6-diaminopimelate = meso-2,6-diaminopimelate</text>
        <dbReference type="Rhea" id="RHEA:15393"/>
        <dbReference type="ChEBI" id="CHEBI:57609"/>
        <dbReference type="ChEBI" id="CHEBI:57791"/>
        <dbReference type="EC" id="5.1.1.7"/>
    </reaction>
</comment>
<evidence type="ECO:0000313" key="11">
    <source>
        <dbReference type="Proteomes" id="UP000422744"/>
    </source>
</evidence>
<organism evidence="10 11">
    <name type="scientific">Wolbachia pipientis</name>
    <dbReference type="NCBI Taxonomy" id="955"/>
    <lineage>
        <taxon>Bacteria</taxon>
        <taxon>Pseudomonadati</taxon>
        <taxon>Pseudomonadota</taxon>
        <taxon>Alphaproteobacteria</taxon>
        <taxon>Rickettsiales</taxon>
        <taxon>Anaplasmataceae</taxon>
        <taxon>Wolbachieae</taxon>
        <taxon>Wolbachia</taxon>
    </lineage>
</organism>
<dbReference type="EMBL" id="CP037426">
    <property type="protein sequence ID" value="QGT16561.1"/>
    <property type="molecule type" value="Genomic_DNA"/>
</dbReference>
<protein>
    <recommendedName>
        <fullName evidence="3 8">Diaminopimelate epimerase</fullName>
        <shortName evidence="8">DAP epimerase</shortName>
        <ecNumber evidence="3 8">5.1.1.7</ecNumber>
    </recommendedName>
    <alternativeName>
        <fullName evidence="8">PLP-independent amino acid racemase</fullName>
    </alternativeName>
</protein>
<dbReference type="InterPro" id="IPR001653">
    <property type="entry name" value="DAP_epimerase_DapF"/>
</dbReference>
<dbReference type="NCBIfam" id="TIGR00652">
    <property type="entry name" value="DapF"/>
    <property type="match status" value="1"/>
</dbReference>
<comment type="pathway">
    <text evidence="1 8">Amino-acid biosynthesis; L-lysine biosynthesis via DAP pathway; DL-2,6-diaminopimelate from LL-2,6-diaminopimelate: step 1/1.</text>
</comment>
<keyword evidence="4 8" id="KW-0028">Amino-acid biosynthesis</keyword>
<name>A0A6I6CKG5_WOLPI</name>
<evidence type="ECO:0000256" key="1">
    <source>
        <dbReference type="ARBA" id="ARBA00005196"/>
    </source>
</evidence>
<dbReference type="GO" id="GO:0005829">
    <property type="term" value="C:cytosol"/>
    <property type="evidence" value="ECO:0007669"/>
    <property type="project" value="TreeGrafter"/>
</dbReference>
<evidence type="ECO:0000256" key="6">
    <source>
        <dbReference type="ARBA" id="ARBA00023235"/>
    </source>
</evidence>
<feature type="binding site" evidence="8">
    <location>
        <begin position="206"/>
        <end position="207"/>
    </location>
    <ligand>
        <name>substrate</name>
    </ligand>
</feature>
<feature type="binding site" evidence="8">
    <location>
        <position position="46"/>
    </location>
    <ligand>
        <name>substrate</name>
    </ligand>
</feature>
<dbReference type="Proteomes" id="UP000422744">
    <property type="component" value="Chromosome"/>
</dbReference>
<dbReference type="Pfam" id="PF01678">
    <property type="entry name" value="DAP_epimerase"/>
    <property type="match status" value="2"/>
</dbReference>
<proteinExistence type="inferred from homology"/>
<evidence type="ECO:0000256" key="3">
    <source>
        <dbReference type="ARBA" id="ARBA00013080"/>
    </source>
</evidence>
<dbReference type="PANTHER" id="PTHR31689">
    <property type="entry name" value="DIAMINOPIMELATE EPIMERASE, CHLOROPLASTIC"/>
    <property type="match status" value="1"/>
</dbReference>
<feature type="active site" evidence="9">
    <location>
        <position position="73"/>
    </location>
</feature>
<dbReference type="SUPFAM" id="SSF54506">
    <property type="entry name" value="Diaminopimelate epimerase-like"/>
    <property type="match status" value="2"/>
</dbReference>
<evidence type="ECO:0000256" key="5">
    <source>
        <dbReference type="ARBA" id="ARBA00023154"/>
    </source>
</evidence>
<evidence type="ECO:0000313" key="10">
    <source>
        <dbReference type="EMBL" id="QGT16561.1"/>
    </source>
</evidence>